<keyword evidence="1" id="KW-1133">Transmembrane helix</keyword>
<keyword evidence="1" id="KW-0472">Membrane</keyword>
<dbReference type="EMBL" id="CP009056">
    <property type="protein sequence ID" value="AJA45126.1"/>
    <property type="molecule type" value="Genomic_DNA"/>
</dbReference>
<evidence type="ECO:0000259" key="2">
    <source>
        <dbReference type="Pfam" id="PF14400"/>
    </source>
</evidence>
<protein>
    <submittedName>
        <fullName evidence="4">Inactive transglutaminase fused to 7 transmembrane helices</fullName>
    </submittedName>
</protein>
<dbReference type="InterPro" id="IPR025840">
    <property type="entry name" value="7TM_transglut"/>
</dbReference>
<gene>
    <name evidence="5" type="ORF">DKK76_06260</name>
    <name evidence="4" type="ORF">FPB0191_01306</name>
</gene>
<reference evidence="5 7" key="2">
    <citation type="submission" date="2018-05" db="EMBL/GenBank/DDBJ databases">
        <title>Reference genomes for bee gut microbiota database.</title>
        <authorList>
            <person name="Ellegaard K.M."/>
        </authorList>
    </citation>
    <scope>NUCLEOTIDE SEQUENCE [LARGE SCALE GENOMIC DNA]</scope>
    <source>
        <strain evidence="5 7">ESL0167</strain>
    </source>
</reference>
<name>A0A0A7S786_FRIPE</name>
<feature type="transmembrane region" description="Helical" evidence="1">
    <location>
        <begin position="400"/>
        <end position="420"/>
    </location>
</feature>
<keyword evidence="6" id="KW-1185">Reference proteome</keyword>
<dbReference type="STRING" id="1267021.FPB0191_01306"/>
<reference evidence="4 6" key="1">
    <citation type="journal article" date="2014" name="Appl. Environ. Microbiol.">
        <title>Gut symbionts from distinct hosts exhibit genotoxic activity via divergent colibactin biosynthetic pathways.</title>
        <authorList>
            <person name="Engel P."/>
            <person name="Vizcaino M.I."/>
            <person name="Crawford J.M."/>
        </authorList>
    </citation>
    <scope>NUCLEOTIDE SEQUENCE [LARGE SCALE GENOMIC DNA]</scope>
    <source>
        <strain evidence="4 6">PEB0191</strain>
    </source>
</reference>
<evidence type="ECO:0000313" key="7">
    <source>
        <dbReference type="Proteomes" id="UP000247838"/>
    </source>
</evidence>
<feature type="domain" description="7 transmembrane helices usually fused to an inactive transglutaminase" evidence="3">
    <location>
        <begin position="278"/>
        <end position="520"/>
    </location>
</feature>
<feature type="transmembrane region" description="Helical" evidence="1">
    <location>
        <begin position="426"/>
        <end position="444"/>
    </location>
</feature>
<evidence type="ECO:0000256" key="1">
    <source>
        <dbReference type="SAM" id="Phobius"/>
    </source>
</evidence>
<dbReference type="Proteomes" id="UP000030901">
    <property type="component" value="Chromosome"/>
</dbReference>
<dbReference type="Pfam" id="PF14402">
    <property type="entry name" value="7TM_transglut"/>
    <property type="match status" value="1"/>
</dbReference>
<dbReference type="RefSeq" id="WP_039104829.1">
    <property type="nucleotide sequence ID" value="NZ_CALYQC010000041.1"/>
</dbReference>
<feature type="transmembrane region" description="Helical" evidence="1">
    <location>
        <begin position="482"/>
        <end position="502"/>
    </location>
</feature>
<dbReference type="AlphaFoldDB" id="A0A0A7S786"/>
<dbReference type="KEGG" id="fpp:FPB0191_01306"/>
<feature type="domain" description="Inactive transglutaminase fused to 7 transmembrane helices" evidence="2">
    <location>
        <begin position="25"/>
        <end position="186"/>
    </location>
</feature>
<proteinExistence type="predicted"/>
<evidence type="ECO:0000313" key="4">
    <source>
        <dbReference type="EMBL" id="AJA45126.1"/>
    </source>
</evidence>
<dbReference type="OrthoDB" id="253840at2"/>
<dbReference type="HOGENOM" id="CLU_041549_0_0_6"/>
<dbReference type="Pfam" id="PF14400">
    <property type="entry name" value="Transglut_i_TM"/>
    <property type="match status" value="1"/>
</dbReference>
<evidence type="ECO:0000313" key="6">
    <source>
        <dbReference type="Proteomes" id="UP000030901"/>
    </source>
</evidence>
<accession>A0A0A7S786</accession>
<organism evidence="4 6">
    <name type="scientific">Frischella perrara</name>
    <dbReference type="NCBI Taxonomy" id="1267021"/>
    <lineage>
        <taxon>Bacteria</taxon>
        <taxon>Pseudomonadati</taxon>
        <taxon>Pseudomonadota</taxon>
        <taxon>Gammaproteobacteria</taxon>
        <taxon>Orbales</taxon>
        <taxon>Orbaceae</taxon>
        <taxon>Frischella</taxon>
    </lineage>
</organism>
<keyword evidence="1 4" id="KW-0812">Transmembrane</keyword>
<evidence type="ECO:0000259" key="3">
    <source>
        <dbReference type="Pfam" id="PF14402"/>
    </source>
</evidence>
<sequence length="522" mass="58930">MRSLTMHLKIIITILLVLGVSILSYQIFVLKTPLTEKEVDNLWTIDARVNFEVKGSKPVNIEFYIPPKGGDYTVSNELFLASGYGQNITNLPYNRQVTWSARSVSGQQTLFYRLNLTKRYSDATANNIKGDMWRSPISVVGAKKDAVERLVKEIRSKSANISSFITTTINIINDPNNSDVQLILNGNNSLENRVNAIELVLSHAYIPIQLVHTLQLSKSTNQNLNLWIRSYIEPSKSIDNRDSTINGSNGNWYYFNPSNGDIGLPDDQMVWWIGNDDIIKADNASRARVNFSLANSELTAIHLAKLTPDSNNLTEYSFYTLPITTQLAYQVMLMIPFGVLMILLLRNIIGVNTLGTFTPVLIALAFRETGLIFGLVFFSIIVFFGLLLRSYLEHLKLQMLPRLSVVLTFVVMLIIFTGLLSHKLGFEQGLSVSLFPMVILTMTIERLSITWEERGANFALKVALGTLITASLAYGIMGFKPLIYWVFTFPSILLILISFMLAMGRYRGYRLLELFRFQAMLK</sequence>
<dbReference type="InterPro" id="IPR025838">
    <property type="entry name" value="Transglut_i_TM"/>
</dbReference>
<feature type="transmembrane region" description="Helical" evidence="1">
    <location>
        <begin position="6"/>
        <end position="28"/>
    </location>
</feature>
<feature type="transmembrane region" description="Helical" evidence="1">
    <location>
        <begin position="456"/>
        <end position="476"/>
    </location>
</feature>
<feature type="transmembrane region" description="Helical" evidence="1">
    <location>
        <begin position="327"/>
        <end position="349"/>
    </location>
</feature>
<feature type="transmembrane region" description="Helical" evidence="1">
    <location>
        <begin position="369"/>
        <end position="388"/>
    </location>
</feature>
<dbReference type="Proteomes" id="UP000247838">
    <property type="component" value="Unassembled WGS sequence"/>
</dbReference>
<evidence type="ECO:0000313" key="5">
    <source>
        <dbReference type="EMBL" id="PXY95379.1"/>
    </source>
</evidence>
<dbReference type="EMBL" id="QGLM01000013">
    <property type="protein sequence ID" value="PXY95379.1"/>
    <property type="molecule type" value="Genomic_DNA"/>
</dbReference>